<comment type="subunit">
    <text evidence="2">Associates exclusively with 100S ribosomes, which are dimers of 70S ribosomes.</text>
</comment>
<keyword evidence="6" id="KW-0808">Transferase</keyword>
<gene>
    <name evidence="6" type="ORF">NCTC12475_01786</name>
</gene>
<dbReference type="EMBL" id="UFVD01000001">
    <property type="protein sequence ID" value="SUX11557.1"/>
    <property type="molecule type" value="Genomic_DNA"/>
</dbReference>
<dbReference type="GO" id="GO:0022627">
    <property type="term" value="C:cytosolic small ribosomal subunit"/>
    <property type="evidence" value="ECO:0007669"/>
    <property type="project" value="TreeGrafter"/>
</dbReference>
<dbReference type="Gene3D" id="3.30.505.50">
    <property type="entry name" value="Sigma 54 modulation/S30EA ribosomal protein, C-terminal domain"/>
    <property type="match status" value="1"/>
</dbReference>
<dbReference type="GeneID" id="93090424"/>
<dbReference type="Gene3D" id="3.30.160.100">
    <property type="entry name" value="Ribosome hibernation promotion factor-like"/>
    <property type="match status" value="1"/>
</dbReference>
<dbReference type="PANTHER" id="PTHR33231:SF1">
    <property type="entry name" value="30S RIBOSOMAL PROTEIN"/>
    <property type="match status" value="1"/>
</dbReference>
<dbReference type="STRING" id="32024.GCA_000788295_00489"/>
<evidence type="ECO:0000259" key="5">
    <source>
        <dbReference type="Pfam" id="PF16321"/>
    </source>
</evidence>
<dbReference type="NCBIfam" id="TIGR00741">
    <property type="entry name" value="yfiA"/>
    <property type="match status" value="1"/>
</dbReference>
<feature type="region of interest" description="Disordered" evidence="4">
    <location>
        <begin position="96"/>
        <end position="115"/>
    </location>
</feature>
<keyword evidence="1" id="KW-0810">Translation regulation</keyword>
<dbReference type="InterPro" id="IPR003489">
    <property type="entry name" value="RHF/RaiA"/>
</dbReference>
<dbReference type="Proteomes" id="UP000254920">
    <property type="component" value="Unassembled WGS sequence"/>
</dbReference>
<feature type="domain" description="Sigma 54 modulation/S30EA ribosomal protein C-terminal" evidence="5">
    <location>
        <begin position="121"/>
        <end position="174"/>
    </location>
</feature>
<evidence type="ECO:0000256" key="4">
    <source>
        <dbReference type="SAM" id="MobiDB-lite"/>
    </source>
</evidence>
<keyword evidence="7" id="KW-1185">Reference proteome</keyword>
<dbReference type="GO" id="GO:0043024">
    <property type="term" value="F:ribosomal small subunit binding"/>
    <property type="evidence" value="ECO:0007669"/>
    <property type="project" value="TreeGrafter"/>
</dbReference>
<dbReference type="RefSeq" id="WP_089182275.1">
    <property type="nucleotide sequence ID" value="NZ_CP043427.1"/>
</dbReference>
<dbReference type="OrthoDB" id="9794975at2"/>
<feature type="compositionally biased region" description="Basic and acidic residues" evidence="4">
    <location>
        <begin position="96"/>
        <end position="107"/>
    </location>
</feature>
<evidence type="ECO:0000313" key="6">
    <source>
        <dbReference type="EMBL" id="SUX11557.1"/>
    </source>
</evidence>
<dbReference type="InterPro" id="IPR032528">
    <property type="entry name" value="Ribosom_S30AE_C"/>
</dbReference>
<name>A0A381DLX0_9BACT</name>
<dbReference type="GO" id="GO:0016740">
    <property type="term" value="F:transferase activity"/>
    <property type="evidence" value="ECO:0007669"/>
    <property type="project" value="UniProtKB-KW"/>
</dbReference>
<dbReference type="InterPro" id="IPR038416">
    <property type="entry name" value="Ribosom_S30AE_C_sf"/>
</dbReference>
<accession>A0A381DLX0</accession>
<dbReference type="Pfam" id="PF02482">
    <property type="entry name" value="Ribosomal_S30AE"/>
    <property type="match status" value="1"/>
</dbReference>
<evidence type="ECO:0000256" key="1">
    <source>
        <dbReference type="ARBA" id="ARBA00022845"/>
    </source>
</evidence>
<evidence type="ECO:0000256" key="3">
    <source>
        <dbReference type="ARBA" id="ARBA00041148"/>
    </source>
</evidence>
<dbReference type="AlphaFoldDB" id="A0A381DLX0"/>
<reference evidence="6 7" key="1">
    <citation type="submission" date="2018-06" db="EMBL/GenBank/DDBJ databases">
        <authorList>
            <consortium name="Pathogen Informatics"/>
            <person name="Doyle S."/>
        </authorList>
    </citation>
    <scope>NUCLEOTIDE SEQUENCE [LARGE SCALE GENOMIC DNA]</scope>
    <source>
        <strain evidence="6 7">NCTC12475</strain>
    </source>
</reference>
<protein>
    <recommendedName>
        <fullName evidence="3">Ribosome hibernation promoting factor</fullName>
    </recommendedName>
</protein>
<dbReference type="InterPro" id="IPR050574">
    <property type="entry name" value="HPF/YfiA_ribosome-assoc"/>
</dbReference>
<organism evidence="6 7">
    <name type="scientific">Campylobacter sputorum subsp. sputorum</name>
    <dbReference type="NCBI Taxonomy" id="32024"/>
    <lineage>
        <taxon>Bacteria</taxon>
        <taxon>Pseudomonadati</taxon>
        <taxon>Campylobacterota</taxon>
        <taxon>Epsilonproteobacteria</taxon>
        <taxon>Campylobacterales</taxon>
        <taxon>Campylobacteraceae</taxon>
        <taxon>Campylobacter</taxon>
    </lineage>
</organism>
<sequence>MNISIVGRQFELTKPIKDYIENAFESLEKYNLDIIAIRCVISADEKKNKRGFNVDFAINLARKDTIVISQKDKDLYAAIDLASERASKVLRREHDKITTHKNKDDQKASVAQVSEEKIEDTDEIVPIDLELYKPLEIEEALEKLKNSTDQFFVFNDMDAKLRVIYKRKDGKFGLY</sequence>
<dbReference type="Pfam" id="PF16321">
    <property type="entry name" value="Ribosom_S30AE_C"/>
    <property type="match status" value="1"/>
</dbReference>
<proteinExistence type="predicted"/>
<evidence type="ECO:0000256" key="2">
    <source>
        <dbReference type="ARBA" id="ARBA00038695"/>
    </source>
</evidence>
<dbReference type="GO" id="GO:0016829">
    <property type="term" value="F:lyase activity"/>
    <property type="evidence" value="ECO:0007669"/>
    <property type="project" value="UniProtKB-KW"/>
</dbReference>
<dbReference type="SUPFAM" id="SSF69754">
    <property type="entry name" value="Ribosome binding protein Y (YfiA homologue)"/>
    <property type="match status" value="1"/>
</dbReference>
<keyword evidence="6" id="KW-0456">Lyase</keyword>
<dbReference type="GO" id="GO:0045900">
    <property type="term" value="P:negative regulation of translational elongation"/>
    <property type="evidence" value="ECO:0007669"/>
    <property type="project" value="TreeGrafter"/>
</dbReference>
<dbReference type="PANTHER" id="PTHR33231">
    <property type="entry name" value="30S RIBOSOMAL PROTEIN"/>
    <property type="match status" value="1"/>
</dbReference>
<dbReference type="InterPro" id="IPR036567">
    <property type="entry name" value="RHF-like"/>
</dbReference>
<evidence type="ECO:0000313" key="7">
    <source>
        <dbReference type="Proteomes" id="UP000254920"/>
    </source>
</evidence>
<dbReference type="CDD" id="cd00552">
    <property type="entry name" value="RaiA"/>
    <property type="match status" value="1"/>
</dbReference>